<gene>
    <name evidence="2" type="ORF">IPOD504_LOCUS4856</name>
</gene>
<evidence type="ECO:0000313" key="2">
    <source>
        <dbReference type="EMBL" id="CAH2044937.1"/>
    </source>
</evidence>
<dbReference type="Proteomes" id="UP000837857">
    <property type="component" value="Chromosome 16"/>
</dbReference>
<keyword evidence="1" id="KW-0732">Signal</keyword>
<dbReference type="Gene3D" id="2.10.25.10">
    <property type="entry name" value="Laminin"/>
    <property type="match status" value="1"/>
</dbReference>
<name>A0ABN8HZS2_9NEOP</name>
<evidence type="ECO:0000256" key="1">
    <source>
        <dbReference type="SAM" id="SignalP"/>
    </source>
</evidence>
<protein>
    <recommendedName>
        <fullName evidence="4">TIL domain-containing protein</fullName>
    </recommendedName>
</protein>
<feature type="non-terminal residue" evidence="2">
    <location>
        <position position="88"/>
    </location>
</feature>
<accession>A0ABN8HZS2</accession>
<dbReference type="EMBL" id="OW152828">
    <property type="protein sequence ID" value="CAH2044937.1"/>
    <property type="molecule type" value="Genomic_DNA"/>
</dbReference>
<proteinExistence type="predicted"/>
<sequence length="88" mass="9253">MKHVTVLLLVAASAICVVGQGIPIAKCPEGEHSVLYCPQKAEPSCDNPTVHDLPKGSFGACGIPDCFCNSPTVRDARSQRCVVLSDCP</sequence>
<reference evidence="2" key="1">
    <citation type="submission" date="2022-03" db="EMBL/GenBank/DDBJ databases">
        <authorList>
            <person name="Martin H S."/>
        </authorList>
    </citation>
    <scope>NUCLEOTIDE SEQUENCE</scope>
</reference>
<evidence type="ECO:0000313" key="3">
    <source>
        <dbReference type="Proteomes" id="UP000837857"/>
    </source>
</evidence>
<keyword evidence="3" id="KW-1185">Reference proteome</keyword>
<feature type="chain" id="PRO_5045674438" description="TIL domain-containing protein" evidence="1">
    <location>
        <begin position="20"/>
        <end position="88"/>
    </location>
</feature>
<feature type="signal peptide" evidence="1">
    <location>
        <begin position="1"/>
        <end position="19"/>
    </location>
</feature>
<dbReference type="InterPro" id="IPR036084">
    <property type="entry name" value="Ser_inhib-like_sf"/>
</dbReference>
<dbReference type="SUPFAM" id="SSF57567">
    <property type="entry name" value="Serine protease inhibitors"/>
    <property type="match status" value="1"/>
</dbReference>
<evidence type="ECO:0008006" key="4">
    <source>
        <dbReference type="Google" id="ProtNLM"/>
    </source>
</evidence>
<organism evidence="2 3">
    <name type="scientific">Iphiclides podalirius</name>
    <name type="common">scarce swallowtail</name>
    <dbReference type="NCBI Taxonomy" id="110791"/>
    <lineage>
        <taxon>Eukaryota</taxon>
        <taxon>Metazoa</taxon>
        <taxon>Ecdysozoa</taxon>
        <taxon>Arthropoda</taxon>
        <taxon>Hexapoda</taxon>
        <taxon>Insecta</taxon>
        <taxon>Pterygota</taxon>
        <taxon>Neoptera</taxon>
        <taxon>Endopterygota</taxon>
        <taxon>Lepidoptera</taxon>
        <taxon>Glossata</taxon>
        <taxon>Ditrysia</taxon>
        <taxon>Papilionoidea</taxon>
        <taxon>Papilionidae</taxon>
        <taxon>Papilioninae</taxon>
        <taxon>Iphiclides</taxon>
    </lineage>
</organism>